<feature type="region of interest" description="Disordered" evidence="1">
    <location>
        <begin position="1"/>
        <end position="51"/>
    </location>
</feature>
<protein>
    <submittedName>
        <fullName evidence="2">Uncharacterized protein</fullName>
    </submittedName>
</protein>
<dbReference type="AlphaFoldDB" id="A0A9D4GAR9"/>
<sequence>MIMFTKSSHLLKGDGDDYDDDGGDGGDADDNASADNEDEDNVVATAAANDR</sequence>
<organism evidence="2 3">
    <name type="scientific">Dreissena polymorpha</name>
    <name type="common">Zebra mussel</name>
    <name type="synonym">Mytilus polymorpha</name>
    <dbReference type="NCBI Taxonomy" id="45954"/>
    <lineage>
        <taxon>Eukaryota</taxon>
        <taxon>Metazoa</taxon>
        <taxon>Spiralia</taxon>
        <taxon>Lophotrochozoa</taxon>
        <taxon>Mollusca</taxon>
        <taxon>Bivalvia</taxon>
        <taxon>Autobranchia</taxon>
        <taxon>Heteroconchia</taxon>
        <taxon>Euheterodonta</taxon>
        <taxon>Imparidentia</taxon>
        <taxon>Neoheterodontei</taxon>
        <taxon>Myida</taxon>
        <taxon>Dreissenoidea</taxon>
        <taxon>Dreissenidae</taxon>
        <taxon>Dreissena</taxon>
    </lineage>
</organism>
<accession>A0A9D4GAR9</accession>
<reference evidence="2" key="1">
    <citation type="journal article" date="2019" name="bioRxiv">
        <title>The Genome of the Zebra Mussel, Dreissena polymorpha: A Resource for Invasive Species Research.</title>
        <authorList>
            <person name="McCartney M.A."/>
            <person name="Auch B."/>
            <person name="Kono T."/>
            <person name="Mallez S."/>
            <person name="Zhang Y."/>
            <person name="Obille A."/>
            <person name="Becker A."/>
            <person name="Abrahante J.E."/>
            <person name="Garbe J."/>
            <person name="Badalamenti J.P."/>
            <person name="Herman A."/>
            <person name="Mangelson H."/>
            <person name="Liachko I."/>
            <person name="Sullivan S."/>
            <person name="Sone E.D."/>
            <person name="Koren S."/>
            <person name="Silverstein K.A.T."/>
            <person name="Beckman K.B."/>
            <person name="Gohl D.M."/>
        </authorList>
    </citation>
    <scope>NUCLEOTIDE SEQUENCE</scope>
    <source>
        <strain evidence="2">Duluth1</strain>
        <tissue evidence="2">Whole animal</tissue>
    </source>
</reference>
<dbReference type="EMBL" id="JAIWYP010000006">
    <property type="protein sequence ID" value="KAH3813685.1"/>
    <property type="molecule type" value="Genomic_DNA"/>
</dbReference>
<evidence type="ECO:0000256" key="1">
    <source>
        <dbReference type="SAM" id="MobiDB-lite"/>
    </source>
</evidence>
<gene>
    <name evidence="2" type="ORF">DPMN_142151</name>
</gene>
<feature type="compositionally biased region" description="Acidic residues" evidence="1">
    <location>
        <begin position="16"/>
        <end position="41"/>
    </location>
</feature>
<name>A0A9D4GAR9_DREPO</name>
<comment type="caution">
    <text evidence="2">The sequence shown here is derived from an EMBL/GenBank/DDBJ whole genome shotgun (WGS) entry which is preliminary data.</text>
</comment>
<keyword evidence="3" id="KW-1185">Reference proteome</keyword>
<proteinExistence type="predicted"/>
<dbReference type="Proteomes" id="UP000828390">
    <property type="component" value="Unassembled WGS sequence"/>
</dbReference>
<evidence type="ECO:0000313" key="3">
    <source>
        <dbReference type="Proteomes" id="UP000828390"/>
    </source>
</evidence>
<evidence type="ECO:0000313" key="2">
    <source>
        <dbReference type="EMBL" id="KAH3813685.1"/>
    </source>
</evidence>
<reference evidence="2" key="2">
    <citation type="submission" date="2020-11" db="EMBL/GenBank/DDBJ databases">
        <authorList>
            <person name="McCartney M.A."/>
            <person name="Auch B."/>
            <person name="Kono T."/>
            <person name="Mallez S."/>
            <person name="Becker A."/>
            <person name="Gohl D.M."/>
            <person name="Silverstein K.A.T."/>
            <person name="Koren S."/>
            <person name="Bechman K.B."/>
            <person name="Herman A."/>
            <person name="Abrahante J.E."/>
            <person name="Garbe J."/>
        </authorList>
    </citation>
    <scope>NUCLEOTIDE SEQUENCE</scope>
    <source>
        <strain evidence="2">Duluth1</strain>
        <tissue evidence="2">Whole animal</tissue>
    </source>
</reference>